<dbReference type="EMBL" id="CATOUU010000931">
    <property type="protein sequence ID" value="CAI9960630.1"/>
    <property type="molecule type" value="Genomic_DNA"/>
</dbReference>
<keyword evidence="1" id="KW-0812">Transmembrane</keyword>
<reference evidence="2" key="1">
    <citation type="submission" date="2023-06" db="EMBL/GenBank/DDBJ databases">
        <authorList>
            <person name="Kurt Z."/>
        </authorList>
    </citation>
    <scope>NUCLEOTIDE SEQUENCE</scope>
</reference>
<proteinExistence type="predicted"/>
<protein>
    <submittedName>
        <fullName evidence="3">Hypothetical_protein</fullName>
    </submittedName>
</protein>
<evidence type="ECO:0000256" key="1">
    <source>
        <dbReference type="SAM" id="Phobius"/>
    </source>
</evidence>
<evidence type="ECO:0000313" key="2">
    <source>
        <dbReference type="EMBL" id="CAI9960630.1"/>
    </source>
</evidence>
<accession>A0AA86QL39</accession>
<keyword evidence="1" id="KW-1133">Transmembrane helix</keyword>
<feature type="transmembrane region" description="Helical" evidence="1">
    <location>
        <begin position="15"/>
        <end position="36"/>
    </location>
</feature>
<comment type="caution">
    <text evidence="2">The sequence shown here is derived from an EMBL/GenBank/DDBJ whole genome shotgun (WGS) entry which is preliminary data.</text>
</comment>
<sequence>MNYMNYTLLFLIDELLYLLFGLNSINLIQVFGYNYIRSQINVVVKCQWIDSQFVDQKVYVVTHLKGIRLTLQYHNFMFAIQMTNLYVSPGFSRNMHFITCNTQLQNFCGVFVILIIKNMSTYIIYDKQYFIQLQNQEVQILQFSNSLKRGL</sequence>
<reference evidence="3 4" key="2">
    <citation type="submission" date="2024-07" db="EMBL/GenBank/DDBJ databases">
        <authorList>
            <person name="Akdeniz Z."/>
        </authorList>
    </citation>
    <scope>NUCLEOTIDE SEQUENCE [LARGE SCALE GENOMIC DNA]</scope>
</reference>
<evidence type="ECO:0000313" key="3">
    <source>
        <dbReference type="EMBL" id="CAL5984229.1"/>
    </source>
</evidence>
<dbReference type="AlphaFoldDB" id="A0AA86QL39"/>
<dbReference type="Proteomes" id="UP001642409">
    <property type="component" value="Unassembled WGS sequence"/>
</dbReference>
<keyword evidence="1" id="KW-0472">Membrane</keyword>
<keyword evidence="4" id="KW-1185">Reference proteome</keyword>
<dbReference type="EMBL" id="CAXDID020000016">
    <property type="protein sequence ID" value="CAL5984229.1"/>
    <property type="molecule type" value="Genomic_DNA"/>
</dbReference>
<gene>
    <name evidence="2" type="ORF">HINF_LOCUS48275</name>
    <name evidence="3" type="ORF">HINF_LOCUS8011</name>
</gene>
<name>A0AA86QL39_9EUKA</name>
<organism evidence="2">
    <name type="scientific">Hexamita inflata</name>
    <dbReference type="NCBI Taxonomy" id="28002"/>
    <lineage>
        <taxon>Eukaryota</taxon>
        <taxon>Metamonada</taxon>
        <taxon>Diplomonadida</taxon>
        <taxon>Hexamitidae</taxon>
        <taxon>Hexamitinae</taxon>
        <taxon>Hexamita</taxon>
    </lineage>
</organism>
<evidence type="ECO:0000313" key="4">
    <source>
        <dbReference type="Proteomes" id="UP001642409"/>
    </source>
</evidence>